<protein>
    <submittedName>
        <fullName evidence="2">Uncharacterized protein</fullName>
    </submittedName>
</protein>
<proteinExistence type="predicted"/>
<evidence type="ECO:0000313" key="3">
    <source>
        <dbReference type="Proteomes" id="UP001460270"/>
    </source>
</evidence>
<comment type="caution">
    <text evidence="2">The sequence shown here is derived from an EMBL/GenBank/DDBJ whole genome shotgun (WGS) entry which is preliminary data.</text>
</comment>
<evidence type="ECO:0000313" key="2">
    <source>
        <dbReference type="EMBL" id="KAK7891004.1"/>
    </source>
</evidence>
<name>A0AAW0N9U1_9GOBI</name>
<keyword evidence="3" id="KW-1185">Reference proteome</keyword>
<reference evidence="3" key="1">
    <citation type="submission" date="2024-04" db="EMBL/GenBank/DDBJ databases">
        <title>Salinicola lusitanus LLJ914,a marine bacterium isolated from the Okinawa Trough.</title>
        <authorList>
            <person name="Li J."/>
        </authorList>
    </citation>
    <scope>NUCLEOTIDE SEQUENCE [LARGE SCALE GENOMIC DNA]</scope>
</reference>
<feature type="region of interest" description="Disordered" evidence="1">
    <location>
        <begin position="85"/>
        <end position="107"/>
    </location>
</feature>
<dbReference type="EMBL" id="JBBPFD010000017">
    <property type="protein sequence ID" value="KAK7891004.1"/>
    <property type="molecule type" value="Genomic_DNA"/>
</dbReference>
<dbReference type="Proteomes" id="UP001460270">
    <property type="component" value="Unassembled WGS sequence"/>
</dbReference>
<sequence>MVEKQEISCIAPEEHQTECELSSMKGLQQHRTGAGPSQWIEHSKILHVPSEDADRQPPCDKEAEAPVTQHAVVCRLRSELVKIQATVHHEPAPPASRSAEEKRDSPQ</sequence>
<dbReference type="AlphaFoldDB" id="A0AAW0N9U1"/>
<gene>
    <name evidence="2" type="ORF">WMY93_022967</name>
</gene>
<accession>A0AAW0N9U1</accession>
<organism evidence="2 3">
    <name type="scientific">Mugilogobius chulae</name>
    <name type="common">yellowstripe goby</name>
    <dbReference type="NCBI Taxonomy" id="88201"/>
    <lineage>
        <taxon>Eukaryota</taxon>
        <taxon>Metazoa</taxon>
        <taxon>Chordata</taxon>
        <taxon>Craniata</taxon>
        <taxon>Vertebrata</taxon>
        <taxon>Euteleostomi</taxon>
        <taxon>Actinopterygii</taxon>
        <taxon>Neopterygii</taxon>
        <taxon>Teleostei</taxon>
        <taxon>Neoteleostei</taxon>
        <taxon>Acanthomorphata</taxon>
        <taxon>Gobiaria</taxon>
        <taxon>Gobiiformes</taxon>
        <taxon>Gobioidei</taxon>
        <taxon>Gobiidae</taxon>
        <taxon>Gobionellinae</taxon>
        <taxon>Mugilogobius</taxon>
    </lineage>
</organism>
<feature type="compositionally biased region" description="Basic and acidic residues" evidence="1">
    <location>
        <begin position="98"/>
        <end position="107"/>
    </location>
</feature>
<evidence type="ECO:0000256" key="1">
    <source>
        <dbReference type="SAM" id="MobiDB-lite"/>
    </source>
</evidence>